<name>A0ABV2AJF3_9EUKA</name>
<dbReference type="SUPFAM" id="SSF81698">
    <property type="entry name" value="FF domain"/>
    <property type="match status" value="1"/>
</dbReference>
<organism evidence="3 4">
    <name type="scientific">Bonamia ostreae</name>
    <dbReference type="NCBI Taxonomy" id="126728"/>
    <lineage>
        <taxon>Eukaryota</taxon>
        <taxon>Sar</taxon>
        <taxon>Rhizaria</taxon>
        <taxon>Endomyxa</taxon>
        <taxon>Ascetosporea</taxon>
        <taxon>Haplosporida</taxon>
        <taxon>Bonamia</taxon>
    </lineage>
</organism>
<dbReference type="Gene3D" id="1.10.10.440">
    <property type="entry name" value="FF domain"/>
    <property type="match status" value="1"/>
</dbReference>
<dbReference type="PROSITE" id="PS51676">
    <property type="entry name" value="FF"/>
    <property type="match status" value="1"/>
</dbReference>
<sequence>MEFSPKNYGEWTQYQENDTNYFYNNVTAASQWAIPNDIKNKIPLENPSPFIEFETKNERRFVNTINGRIHPDISKFKSSKRRTNVKLKEFDIREQCFQQLLDENGIDESSNWNDVKIRLCSDPRFYLISSRSKRLAVFEKWQQFLITEKENLIKANFLKCLKSVLSKNKDWRKFGLGKIKKLLMNENNFKSMENEKKMEIIILEYLTKFYF</sequence>
<comment type="caution">
    <text evidence="3">The sequence shown here is derived from an EMBL/GenBank/DDBJ whole genome shotgun (WGS) entry which is preliminary data.</text>
</comment>
<accession>A0ABV2AJF3</accession>
<evidence type="ECO:0000259" key="1">
    <source>
        <dbReference type="PROSITE" id="PS50020"/>
    </source>
</evidence>
<evidence type="ECO:0008006" key="5">
    <source>
        <dbReference type="Google" id="ProtNLM"/>
    </source>
</evidence>
<dbReference type="InterPro" id="IPR002713">
    <property type="entry name" value="FF_domain"/>
</dbReference>
<gene>
    <name evidence="3" type="ORF">MHBO_001581</name>
</gene>
<dbReference type="SMART" id="SM00441">
    <property type="entry name" value="FF"/>
    <property type="match status" value="1"/>
</dbReference>
<feature type="domain" description="FF" evidence="2">
    <location>
        <begin position="88"/>
        <end position="144"/>
    </location>
</feature>
<evidence type="ECO:0000313" key="4">
    <source>
        <dbReference type="Proteomes" id="UP001439008"/>
    </source>
</evidence>
<dbReference type="Pfam" id="PF01846">
    <property type="entry name" value="FF"/>
    <property type="match status" value="1"/>
</dbReference>
<keyword evidence="4" id="KW-1185">Reference proteome</keyword>
<dbReference type="InterPro" id="IPR001202">
    <property type="entry name" value="WW_dom"/>
</dbReference>
<proteinExistence type="predicted"/>
<dbReference type="Proteomes" id="UP001439008">
    <property type="component" value="Unassembled WGS sequence"/>
</dbReference>
<dbReference type="PROSITE" id="PS50020">
    <property type="entry name" value="WW_DOMAIN_2"/>
    <property type="match status" value="1"/>
</dbReference>
<evidence type="ECO:0000313" key="3">
    <source>
        <dbReference type="EMBL" id="MES1919816.1"/>
    </source>
</evidence>
<evidence type="ECO:0000259" key="2">
    <source>
        <dbReference type="PROSITE" id="PS51676"/>
    </source>
</evidence>
<reference evidence="3 4" key="1">
    <citation type="journal article" date="2024" name="BMC Biol.">
        <title>Comparative genomics of Ascetosporea gives new insight into the evolutionary basis for animal parasitism in Rhizaria.</title>
        <authorList>
            <person name="Hiltunen Thoren M."/>
            <person name="Onut-Brannstrom I."/>
            <person name="Alfjorden A."/>
            <person name="Peckova H."/>
            <person name="Swords F."/>
            <person name="Hooper C."/>
            <person name="Holzer A.S."/>
            <person name="Bass D."/>
            <person name="Burki F."/>
        </authorList>
    </citation>
    <scope>NUCLEOTIDE SEQUENCE [LARGE SCALE GENOMIC DNA]</scope>
    <source>
        <strain evidence="3">20-A016</strain>
    </source>
</reference>
<dbReference type="PROSITE" id="PS01159">
    <property type="entry name" value="WW_DOMAIN_1"/>
    <property type="match status" value="1"/>
</dbReference>
<dbReference type="InterPro" id="IPR036517">
    <property type="entry name" value="FF_domain_sf"/>
</dbReference>
<protein>
    <recommendedName>
        <fullName evidence="5">WW domain-containing protein</fullName>
    </recommendedName>
</protein>
<feature type="domain" description="WW" evidence="1">
    <location>
        <begin position="11"/>
        <end position="37"/>
    </location>
</feature>
<dbReference type="EMBL" id="JBDODL010000409">
    <property type="protein sequence ID" value="MES1919816.1"/>
    <property type="molecule type" value="Genomic_DNA"/>
</dbReference>